<dbReference type="Gene3D" id="3.80.10.10">
    <property type="entry name" value="Ribonuclease Inhibitor"/>
    <property type="match status" value="3"/>
</dbReference>
<dbReference type="PANTHER" id="PTHR13318:SF106">
    <property type="entry name" value="F-BOX_LRR-REPEAT PROTEIN 2"/>
    <property type="match status" value="1"/>
</dbReference>
<evidence type="ECO:0000313" key="1">
    <source>
        <dbReference type="EMBL" id="KAK7255213.1"/>
    </source>
</evidence>
<accession>A0AAN9EJP3</accession>
<evidence type="ECO:0000313" key="2">
    <source>
        <dbReference type="Proteomes" id="UP001372338"/>
    </source>
</evidence>
<dbReference type="AlphaFoldDB" id="A0AAN9EJP3"/>
<proteinExistence type="predicted"/>
<sequence>MSGTSTNFHLPDECWESVFKFLNKAHYLDTLSLVSNHFLSLTNNLVSSLKVSDKTQTLPRLLTRFPNLRSLDLWHFKGDLHALLLQLSESPSSSLDSLNICIRNAFPADGFRALAPKMQSLKSLALSNIGAPITIADVLLVLQCFPSLRELDLHCYKRGDSNNAASQGPVSDTDIEALSLALPKLRKVKLCGDYLINDSLLFNLCKNCEFLELVELSECRMVSQDGIARAFKLRPNLTSFLFGNRLKPDISSVFIASLVSLKQLTCLKLYSTVSDELLFSVARSGLPLRKLFLSNCSGYSYDGISFLLSKCRLVQHLELCYSAAFLEDKHIKELSKLLGNLMFINLSGCYQLSYLSFFFLTMNCPLLNEINMGEAYFYIPENELLDSLTDSDIIVNFQVKSLRLSSNKGLMDDNVEILAKICPNLEILDLGSCKRMSNGAVEVLKICPNIRYLSLFSHSEVDLSGMQNFQFPNLEVLRLSLSEIDDKALFIISKSCPGLLEALSPVTNPLKGALPKAGDFPPLDAHGLSKTTAYSYHMFRL</sequence>
<dbReference type="GO" id="GO:0019005">
    <property type="term" value="C:SCF ubiquitin ligase complex"/>
    <property type="evidence" value="ECO:0007669"/>
    <property type="project" value="TreeGrafter"/>
</dbReference>
<dbReference type="Proteomes" id="UP001372338">
    <property type="component" value="Unassembled WGS sequence"/>
</dbReference>
<dbReference type="PANTHER" id="PTHR13318">
    <property type="entry name" value="PARTNER OF PAIRED, ISOFORM B-RELATED"/>
    <property type="match status" value="1"/>
</dbReference>
<dbReference type="EMBL" id="JAYWIO010000006">
    <property type="protein sequence ID" value="KAK7255213.1"/>
    <property type="molecule type" value="Genomic_DNA"/>
</dbReference>
<comment type="caution">
    <text evidence="1">The sequence shown here is derived from an EMBL/GenBank/DDBJ whole genome shotgun (WGS) entry which is preliminary data.</text>
</comment>
<keyword evidence="2" id="KW-1185">Reference proteome</keyword>
<dbReference type="GO" id="GO:0031146">
    <property type="term" value="P:SCF-dependent proteasomal ubiquitin-dependent protein catabolic process"/>
    <property type="evidence" value="ECO:0007669"/>
    <property type="project" value="TreeGrafter"/>
</dbReference>
<dbReference type="InterPro" id="IPR006553">
    <property type="entry name" value="Leu-rich_rpt_Cys-con_subtyp"/>
</dbReference>
<dbReference type="SUPFAM" id="SSF52047">
    <property type="entry name" value="RNI-like"/>
    <property type="match status" value="2"/>
</dbReference>
<protein>
    <submittedName>
        <fullName evidence="1">Uncharacterized protein</fullName>
    </submittedName>
</protein>
<reference evidence="1 2" key="1">
    <citation type="submission" date="2024-01" db="EMBL/GenBank/DDBJ databases">
        <title>The genomes of 5 underutilized Papilionoideae crops provide insights into root nodulation and disease resistanc.</title>
        <authorList>
            <person name="Yuan L."/>
        </authorList>
    </citation>
    <scope>NUCLEOTIDE SEQUENCE [LARGE SCALE GENOMIC DNA]</scope>
    <source>
        <strain evidence="1">ZHUSHIDOU_FW_LH</strain>
        <tissue evidence="1">Leaf</tissue>
    </source>
</reference>
<gene>
    <name evidence="1" type="ORF">RIF29_28618</name>
</gene>
<name>A0AAN9EJP3_CROPI</name>
<organism evidence="1 2">
    <name type="scientific">Crotalaria pallida</name>
    <name type="common">Smooth rattlebox</name>
    <name type="synonym">Crotalaria striata</name>
    <dbReference type="NCBI Taxonomy" id="3830"/>
    <lineage>
        <taxon>Eukaryota</taxon>
        <taxon>Viridiplantae</taxon>
        <taxon>Streptophyta</taxon>
        <taxon>Embryophyta</taxon>
        <taxon>Tracheophyta</taxon>
        <taxon>Spermatophyta</taxon>
        <taxon>Magnoliopsida</taxon>
        <taxon>eudicotyledons</taxon>
        <taxon>Gunneridae</taxon>
        <taxon>Pentapetalae</taxon>
        <taxon>rosids</taxon>
        <taxon>fabids</taxon>
        <taxon>Fabales</taxon>
        <taxon>Fabaceae</taxon>
        <taxon>Papilionoideae</taxon>
        <taxon>50 kb inversion clade</taxon>
        <taxon>genistoids sensu lato</taxon>
        <taxon>core genistoids</taxon>
        <taxon>Crotalarieae</taxon>
        <taxon>Crotalaria</taxon>
    </lineage>
</organism>
<dbReference type="SMART" id="SM00367">
    <property type="entry name" value="LRR_CC"/>
    <property type="match status" value="5"/>
</dbReference>
<dbReference type="InterPro" id="IPR032675">
    <property type="entry name" value="LRR_dom_sf"/>
</dbReference>